<protein>
    <submittedName>
        <fullName evidence="1">Uncharacterized protein</fullName>
    </submittedName>
</protein>
<proteinExistence type="predicted"/>
<sequence length="120" mass="13277">MTAAMLFPSLSDHLGESAYCSLHTSFHHQGQWASGQQLWVVSVCASRWPSQEHCEWQLYEVGLYLDIDWVASLSLLGGRGVISIDAPQSGHFNVMCGWRPRMWCDFCGLRAVALSSVGCG</sequence>
<accession>A0A023INH4</accession>
<reference evidence="1" key="1">
    <citation type="journal article" date="2014" name="Funct. Integr. Genomics">
        <title>The barley Frost resistance-H2 locus.</title>
        <authorList>
            <person name="Pasquariello M."/>
            <person name="Barabaschi D."/>
            <person name="Himmelbach A."/>
            <person name="Steuernagel B."/>
            <person name="Ariyadasa R."/>
            <person name="Stein N."/>
            <person name="Gandolfi F."/>
            <person name="Tenedini E."/>
            <person name="Bernardis I."/>
            <person name="Tagliafico E."/>
            <person name="Pecchioni N."/>
            <person name="Francia E."/>
        </authorList>
    </citation>
    <scope>NUCLEOTIDE SEQUENCE</scope>
</reference>
<organism evidence="1">
    <name type="scientific">Hordeum vulgare subsp. vulgare</name>
    <name type="common">Domesticated barley</name>
    <dbReference type="NCBI Taxonomy" id="112509"/>
    <lineage>
        <taxon>Eukaryota</taxon>
        <taxon>Viridiplantae</taxon>
        <taxon>Streptophyta</taxon>
        <taxon>Embryophyta</taxon>
        <taxon>Tracheophyta</taxon>
        <taxon>Spermatophyta</taxon>
        <taxon>Magnoliopsida</taxon>
        <taxon>Liliopsida</taxon>
        <taxon>Poales</taxon>
        <taxon>Poaceae</taxon>
        <taxon>BOP clade</taxon>
        <taxon>Pooideae</taxon>
        <taxon>Triticodae</taxon>
        <taxon>Triticeae</taxon>
        <taxon>Hordeinae</taxon>
        <taxon>Hordeum</taxon>
    </lineage>
</organism>
<name>A0A023INH4_HORVV</name>
<dbReference type="AlphaFoldDB" id="A0A023INH4"/>
<dbReference type="EMBL" id="KF686739">
    <property type="protein sequence ID" value="AGW47736.1"/>
    <property type="molecule type" value="Genomic_DNA"/>
</dbReference>
<evidence type="ECO:0000313" key="1">
    <source>
        <dbReference type="EMBL" id="AGW47736.1"/>
    </source>
</evidence>